<evidence type="ECO:0000256" key="1">
    <source>
        <dbReference type="SAM" id="SignalP"/>
    </source>
</evidence>
<feature type="domain" description="Glycoside hydrolase 131 catalytic N-terminal" evidence="2">
    <location>
        <begin position="21"/>
        <end position="273"/>
    </location>
</feature>
<feature type="signal peptide" evidence="1">
    <location>
        <begin position="1"/>
        <end position="15"/>
    </location>
</feature>
<organism evidence="3 4">
    <name type="scientific">Rhynchosporium agropyri</name>
    <dbReference type="NCBI Taxonomy" id="914238"/>
    <lineage>
        <taxon>Eukaryota</taxon>
        <taxon>Fungi</taxon>
        <taxon>Dikarya</taxon>
        <taxon>Ascomycota</taxon>
        <taxon>Pezizomycotina</taxon>
        <taxon>Leotiomycetes</taxon>
        <taxon>Helotiales</taxon>
        <taxon>Ploettnerulaceae</taxon>
        <taxon>Rhynchosporium</taxon>
    </lineage>
</organism>
<gene>
    <name evidence="3" type="ORF">RAG0_04771</name>
</gene>
<dbReference type="InterPro" id="IPR041524">
    <property type="entry name" value="GH131_N"/>
</dbReference>
<dbReference type="PANTHER" id="PTHR34612">
    <property type="entry name" value="GH131_N DOMAIN-CONTAINING PROTEIN"/>
    <property type="match status" value="1"/>
</dbReference>
<evidence type="ECO:0000259" key="2">
    <source>
        <dbReference type="Pfam" id="PF18271"/>
    </source>
</evidence>
<keyword evidence="4" id="KW-1185">Reference proteome</keyword>
<evidence type="ECO:0000313" key="4">
    <source>
        <dbReference type="Proteomes" id="UP000178912"/>
    </source>
</evidence>
<dbReference type="Proteomes" id="UP000178912">
    <property type="component" value="Unassembled WGS sequence"/>
</dbReference>
<proteinExistence type="predicted"/>
<dbReference type="OrthoDB" id="5283326at2759"/>
<keyword evidence="1" id="KW-0732">Signal</keyword>
<dbReference type="EMBL" id="FJUX01000020">
    <property type="protein sequence ID" value="CZS94969.1"/>
    <property type="molecule type" value="Genomic_DNA"/>
</dbReference>
<dbReference type="AlphaFoldDB" id="A0A1E1KA65"/>
<name>A0A1E1KA65_9HELO</name>
<reference evidence="4" key="1">
    <citation type="submission" date="2016-03" db="EMBL/GenBank/DDBJ databases">
        <authorList>
            <person name="Guldener U."/>
        </authorList>
    </citation>
    <scope>NUCLEOTIDE SEQUENCE [LARGE SCALE GENOMIC DNA]</scope>
    <source>
        <strain evidence="4">04CH-RAC-A.6.1</strain>
    </source>
</reference>
<protein>
    <submittedName>
        <fullName evidence="3">Related to endoglucanase c</fullName>
    </submittedName>
</protein>
<evidence type="ECO:0000313" key="3">
    <source>
        <dbReference type="EMBL" id="CZS94969.1"/>
    </source>
</evidence>
<sequence>MLSISILLFAISTTAQNCGRLQFDGRVPRDAALSSFDGSSSPFNAQYVLGANLKWSGVLELPAFDYARTQAVAVTINDNSIFNAQTGFRRAEPSKVLPLSNSGTDASTTGLKTLHFSILKDPTRPLNTSHEYQLFFLESNDYSTNQVVLKYGSLIGGNPLGANPDTLFLQGNVNTNSSSTIFSTRFTEEVWHNFGLVLDFVKGTTQVYYSIDNAELAPVSQAVRNNLVGQGQYHFGILKKPIGATGDISKSGKQPSNINEGVIFGGIFAEDSSMNGCISTSP</sequence>
<dbReference type="PANTHER" id="PTHR34612:SF2">
    <property type="entry name" value="GLYCOSIDE HYDROLASE 131 CATALYTIC N-TERMINAL DOMAIN-CONTAINING PROTEIN"/>
    <property type="match status" value="1"/>
</dbReference>
<feature type="chain" id="PRO_5013131108" evidence="1">
    <location>
        <begin position="16"/>
        <end position="282"/>
    </location>
</feature>
<accession>A0A1E1KA65</accession>
<dbReference type="Pfam" id="PF18271">
    <property type="entry name" value="GH131_N"/>
    <property type="match status" value="1"/>
</dbReference>
<dbReference type="Gene3D" id="2.60.120.1160">
    <property type="match status" value="1"/>
</dbReference>